<dbReference type="InterPro" id="IPR021109">
    <property type="entry name" value="Peptidase_aspartic_dom_sf"/>
</dbReference>
<gene>
    <name evidence="1" type="ORF">Adt_31257</name>
</gene>
<accession>A0ABD1RDJ9</accession>
<dbReference type="Proteomes" id="UP001604336">
    <property type="component" value="Unassembled WGS sequence"/>
</dbReference>
<dbReference type="SUPFAM" id="SSF50630">
    <property type="entry name" value="Acid proteases"/>
    <property type="match status" value="1"/>
</dbReference>
<dbReference type="EMBL" id="JBFOLK010000009">
    <property type="protein sequence ID" value="KAL2486501.1"/>
    <property type="molecule type" value="Genomic_DNA"/>
</dbReference>
<sequence length="185" mass="20849">MQWASPGEGLPAKIVYECIETTDEWTIGFEAILSQGSIHCEADSEENKDVVGAFSHRCRTILHRMTKKNDVSLKMVEQLEPKSYVCRAKGLMYIDMKINRKSIKVMIDTGATQNYFASPEVEGFGLVPKKSSGKIKAINSVTQPIAGVSKFVLIKFVPSKERTNLSIVQMDDFKLIWDYSFFGIR</sequence>
<organism evidence="1 2">
    <name type="scientific">Abeliophyllum distichum</name>
    <dbReference type="NCBI Taxonomy" id="126358"/>
    <lineage>
        <taxon>Eukaryota</taxon>
        <taxon>Viridiplantae</taxon>
        <taxon>Streptophyta</taxon>
        <taxon>Embryophyta</taxon>
        <taxon>Tracheophyta</taxon>
        <taxon>Spermatophyta</taxon>
        <taxon>Magnoliopsida</taxon>
        <taxon>eudicotyledons</taxon>
        <taxon>Gunneridae</taxon>
        <taxon>Pentapetalae</taxon>
        <taxon>asterids</taxon>
        <taxon>lamiids</taxon>
        <taxon>Lamiales</taxon>
        <taxon>Oleaceae</taxon>
        <taxon>Forsythieae</taxon>
        <taxon>Abeliophyllum</taxon>
    </lineage>
</organism>
<comment type="caution">
    <text evidence="1">The sequence shown here is derived from an EMBL/GenBank/DDBJ whole genome shotgun (WGS) entry which is preliminary data.</text>
</comment>
<evidence type="ECO:0000313" key="2">
    <source>
        <dbReference type="Proteomes" id="UP001604336"/>
    </source>
</evidence>
<dbReference type="Gene3D" id="2.40.70.10">
    <property type="entry name" value="Acid Proteases"/>
    <property type="match status" value="1"/>
</dbReference>
<reference evidence="2" key="1">
    <citation type="submission" date="2024-07" db="EMBL/GenBank/DDBJ databases">
        <title>Two chromosome-level genome assemblies of Korean endemic species Abeliophyllum distichum and Forsythia ovata (Oleaceae).</title>
        <authorList>
            <person name="Jang H."/>
        </authorList>
    </citation>
    <scope>NUCLEOTIDE SEQUENCE [LARGE SCALE GENOMIC DNA]</scope>
</reference>
<proteinExistence type="predicted"/>
<protein>
    <submittedName>
        <fullName evidence="1">Uncharacterized protein</fullName>
    </submittedName>
</protein>
<dbReference type="AlphaFoldDB" id="A0ABD1RDJ9"/>
<evidence type="ECO:0000313" key="1">
    <source>
        <dbReference type="EMBL" id="KAL2486501.1"/>
    </source>
</evidence>
<keyword evidence="2" id="KW-1185">Reference proteome</keyword>
<name>A0ABD1RDJ9_9LAMI</name>